<evidence type="ECO:0000313" key="2">
    <source>
        <dbReference type="Proteomes" id="UP000494269"/>
    </source>
</evidence>
<gene>
    <name evidence="1" type="ORF">LMG3441_03950</name>
</gene>
<proteinExistence type="predicted"/>
<reference evidence="1 2" key="1">
    <citation type="submission" date="2020-04" db="EMBL/GenBank/DDBJ databases">
        <authorList>
            <person name="De Canck E."/>
        </authorList>
    </citation>
    <scope>NUCLEOTIDE SEQUENCE [LARGE SCALE GENOMIC DNA]</scope>
    <source>
        <strain evidence="1 2">LMG 3441</strain>
    </source>
</reference>
<organism evidence="1 2">
    <name type="scientific">Achromobacter kerstersii</name>
    <dbReference type="NCBI Taxonomy" id="1353890"/>
    <lineage>
        <taxon>Bacteria</taxon>
        <taxon>Pseudomonadati</taxon>
        <taxon>Pseudomonadota</taxon>
        <taxon>Betaproteobacteria</taxon>
        <taxon>Burkholderiales</taxon>
        <taxon>Alcaligenaceae</taxon>
        <taxon>Achromobacter</taxon>
    </lineage>
</organism>
<protein>
    <submittedName>
        <fullName evidence="1">Uncharacterized protein</fullName>
    </submittedName>
</protein>
<dbReference type="AlphaFoldDB" id="A0A6S7BNW5"/>
<keyword evidence="2" id="KW-1185">Reference proteome</keyword>
<sequence length="150" mass="17013">MKTAYAAFRLFLLSIFLLPQTVLAEPVLDLPTILPRPADLVRRPIPPLPPLPQRIRENLDRDTWSSADGLDWGIKIAEDDDDYVVMYLSSSACERWQREGKRLKLRTLYINGESTETAACRPGVNKAQYMSPRLDAKDSEAILFKSRPAP</sequence>
<dbReference type="EMBL" id="CADIJQ010000007">
    <property type="protein sequence ID" value="CAB3722684.1"/>
    <property type="molecule type" value="Genomic_DNA"/>
</dbReference>
<evidence type="ECO:0000313" key="1">
    <source>
        <dbReference type="EMBL" id="CAB3722684.1"/>
    </source>
</evidence>
<dbReference type="Proteomes" id="UP000494269">
    <property type="component" value="Unassembled WGS sequence"/>
</dbReference>
<name>A0A6S7BNW5_9BURK</name>
<accession>A0A6S7BNW5</accession>